<dbReference type="PANTHER" id="PTHR47831">
    <property type="entry name" value="GENERAL TRANSCRIPTION FACTOR II-I REPEAT DOMAIN-CONTAINING PROTEIN 2"/>
    <property type="match status" value="1"/>
</dbReference>
<dbReference type="InterPro" id="IPR004212">
    <property type="entry name" value="GTF2I"/>
</dbReference>
<dbReference type="Gene3D" id="3.90.1460.10">
    <property type="entry name" value="GTF2I-like"/>
    <property type="match status" value="1"/>
</dbReference>
<feature type="region of interest" description="Disordered" evidence="7">
    <location>
        <begin position="171"/>
        <end position="253"/>
    </location>
</feature>
<proteinExistence type="predicted"/>
<dbReference type="InterPro" id="IPR042224">
    <property type="entry name" value="GTF2IRD2"/>
</dbReference>
<dbReference type="InterPro" id="IPR009057">
    <property type="entry name" value="Homeodomain-like_sf"/>
</dbReference>
<dbReference type="EMBL" id="JAIQCJ010000020">
    <property type="protein sequence ID" value="KAJ8798745.1"/>
    <property type="molecule type" value="Genomic_DNA"/>
</dbReference>
<dbReference type="FunFam" id="3.90.1460.10:FF:000003">
    <property type="entry name" value="general transcription factor II-I isoform X1"/>
    <property type="match status" value="1"/>
</dbReference>
<dbReference type="Proteomes" id="UP001159641">
    <property type="component" value="Unassembled WGS sequence"/>
</dbReference>
<gene>
    <name evidence="9" type="ORF">J1605_016548</name>
</gene>
<organism evidence="9 10">
    <name type="scientific">Eschrichtius robustus</name>
    <name type="common">California gray whale</name>
    <name type="synonym">Eschrichtius gibbosus</name>
    <dbReference type="NCBI Taxonomy" id="9764"/>
    <lineage>
        <taxon>Eukaryota</taxon>
        <taxon>Metazoa</taxon>
        <taxon>Chordata</taxon>
        <taxon>Craniata</taxon>
        <taxon>Vertebrata</taxon>
        <taxon>Euteleostomi</taxon>
        <taxon>Mammalia</taxon>
        <taxon>Eutheria</taxon>
        <taxon>Laurasiatheria</taxon>
        <taxon>Artiodactyla</taxon>
        <taxon>Whippomorpha</taxon>
        <taxon>Cetacea</taxon>
        <taxon>Mysticeti</taxon>
        <taxon>Eschrichtiidae</taxon>
        <taxon>Eschrichtius</taxon>
    </lineage>
</organism>
<dbReference type="AlphaFoldDB" id="A0AB34I5E2"/>
<evidence type="ECO:0000256" key="1">
    <source>
        <dbReference type="ARBA" id="ARBA00004123"/>
    </source>
</evidence>
<evidence type="ECO:0000256" key="3">
    <source>
        <dbReference type="ARBA" id="ARBA00023015"/>
    </source>
</evidence>
<evidence type="ECO:0000256" key="7">
    <source>
        <dbReference type="SAM" id="MobiDB-lite"/>
    </source>
</evidence>
<keyword evidence="3" id="KW-0805">Transcription regulation</keyword>
<evidence type="ECO:0000256" key="4">
    <source>
        <dbReference type="ARBA" id="ARBA00023125"/>
    </source>
</evidence>
<dbReference type="Gene3D" id="1.10.10.60">
    <property type="entry name" value="Homeodomain-like"/>
    <property type="match status" value="1"/>
</dbReference>
<dbReference type="InterPro" id="IPR036647">
    <property type="entry name" value="GTF2I-like_rpt_sf"/>
</dbReference>
<feature type="compositionally biased region" description="Basic residues" evidence="7">
    <location>
        <begin position="231"/>
        <end position="242"/>
    </location>
</feature>
<keyword evidence="5" id="KW-0804">Transcription</keyword>
<dbReference type="SUPFAM" id="SSF46689">
    <property type="entry name" value="Homeodomain-like"/>
    <property type="match status" value="1"/>
</dbReference>
<keyword evidence="2" id="KW-0677">Repeat</keyword>
<evidence type="ECO:0000256" key="2">
    <source>
        <dbReference type="ARBA" id="ARBA00022737"/>
    </source>
</evidence>
<protein>
    <recommendedName>
        <fullName evidence="8">HTH psq-type domain-containing protein</fullName>
    </recommendedName>
</protein>
<dbReference type="Pfam" id="PF02946">
    <property type="entry name" value="GTF2I"/>
    <property type="match status" value="1"/>
</dbReference>
<evidence type="ECO:0000256" key="5">
    <source>
        <dbReference type="ARBA" id="ARBA00023163"/>
    </source>
</evidence>
<comment type="subcellular location">
    <subcellularLocation>
        <location evidence="1">Nucleus</location>
    </subcellularLocation>
</comment>
<keyword evidence="6" id="KW-0539">Nucleus</keyword>
<dbReference type="SUPFAM" id="SSF117773">
    <property type="entry name" value="GTF2I-like repeat"/>
    <property type="match status" value="1"/>
</dbReference>
<evidence type="ECO:0000313" key="9">
    <source>
        <dbReference type="EMBL" id="KAJ8798745.1"/>
    </source>
</evidence>
<dbReference type="GO" id="GO:0005634">
    <property type="term" value="C:nucleus"/>
    <property type="evidence" value="ECO:0007669"/>
    <property type="project" value="UniProtKB-SubCell"/>
</dbReference>
<keyword evidence="10" id="KW-1185">Reference proteome</keyword>
<comment type="caution">
    <text evidence="9">The sequence shown here is derived from an EMBL/GenBank/DDBJ whole genome shotgun (WGS) entry which is preliminary data.</text>
</comment>
<accession>A0AB34I5E2</accession>
<feature type="compositionally biased region" description="Low complexity" evidence="7">
    <location>
        <begin position="214"/>
        <end position="230"/>
    </location>
</feature>
<dbReference type="PANTHER" id="PTHR47831:SF1">
    <property type="entry name" value="GENERAL TRANSCRIPTION FACTOR II-I REPEAT DOMAIN-CONTAINING PROTEIN 2A-RELATED"/>
    <property type="match status" value="1"/>
</dbReference>
<dbReference type="Pfam" id="PF04218">
    <property type="entry name" value="CENP-B_N"/>
    <property type="match status" value="1"/>
</dbReference>
<keyword evidence="4" id="KW-0238">DNA-binding</keyword>
<sequence length="473" mass="52066">MAPKRKSSDAGSSDMPKRSRKVLPLIEKVKVLDLVRKEKKSYAEVAKIYGKNESSIREIVKKEKEIRASFAVAPQTAKVTATVRDKCIVKMEEALNLWVEDMNRKRVPIDSNVLRRKALSLYEDFSQGSPETGDTKPFTARNLGCKSECEPWTVAEAGCRAAGSRLELARPGFSSLRPGSPPPPEQQRRPQALSEALPGRPCGGDRSSAETLGPLALSPPARSPASLSPRVLRRSRSSRAAHTRFPSAPPAPALPGGGCTRAGYIGTLFYGDTLVAIILGDSDFPGIMAQVAMSTLPVEDEESSESRMVVTFLMSALESMCKELAKSKAEVACIAVYETDVFVVGTERGRAFVNTRKDFQKDFVKYCVEEEEKAAEMHKMKSTTQANRMNVDAVEIETLRKTVEDYFCFCYGKALGKSTVVPVPYEKMLRDQSAVVVQGLPEGVSFKHPENYDLATLKWILENKAGISFIIKR</sequence>
<evidence type="ECO:0000256" key="6">
    <source>
        <dbReference type="ARBA" id="ARBA00023242"/>
    </source>
</evidence>
<dbReference type="PROSITE" id="PS51139">
    <property type="entry name" value="GTF2I"/>
    <property type="match status" value="1"/>
</dbReference>
<feature type="domain" description="HTH psq-type" evidence="8">
    <location>
        <begin position="17"/>
        <end position="70"/>
    </location>
</feature>
<reference evidence="9 10" key="1">
    <citation type="submission" date="2022-11" db="EMBL/GenBank/DDBJ databases">
        <title>Whole genome sequence of Eschrichtius robustus ER-17-0199.</title>
        <authorList>
            <person name="Bruniche-Olsen A."/>
            <person name="Black A.N."/>
            <person name="Fields C.J."/>
            <person name="Walden K."/>
            <person name="Dewoody J.A."/>
        </authorList>
    </citation>
    <scope>NUCLEOTIDE SEQUENCE [LARGE SCALE GENOMIC DNA]</scope>
    <source>
        <strain evidence="9">ER-17-0199</strain>
        <tissue evidence="9">Blubber</tissue>
    </source>
</reference>
<dbReference type="GO" id="GO:0003677">
    <property type="term" value="F:DNA binding"/>
    <property type="evidence" value="ECO:0007669"/>
    <property type="project" value="UniProtKB-KW"/>
</dbReference>
<dbReference type="InterPro" id="IPR007889">
    <property type="entry name" value="HTH_Psq"/>
</dbReference>
<evidence type="ECO:0000313" key="10">
    <source>
        <dbReference type="Proteomes" id="UP001159641"/>
    </source>
</evidence>
<evidence type="ECO:0000259" key="8">
    <source>
        <dbReference type="Pfam" id="PF04218"/>
    </source>
</evidence>
<name>A0AB34I5E2_ESCRO</name>